<dbReference type="PANTHER" id="PTHR12748:SF0">
    <property type="entry name" value="ORIGIN RECOGNITION COMPLEX SUBUNIT 3"/>
    <property type="match status" value="1"/>
</dbReference>
<evidence type="ECO:0000259" key="6">
    <source>
        <dbReference type="Pfam" id="PF19675"/>
    </source>
</evidence>
<evidence type="ECO:0000256" key="4">
    <source>
        <dbReference type="ARBA" id="ARBA00045241"/>
    </source>
</evidence>
<evidence type="ECO:0000313" key="7">
    <source>
        <dbReference type="EMBL" id="NOV38659.1"/>
    </source>
</evidence>
<dbReference type="PROSITE" id="PS51257">
    <property type="entry name" value="PROKAR_LIPOPROTEIN"/>
    <property type="match status" value="1"/>
</dbReference>
<keyword evidence="2" id="KW-0597">Phosphoprotein</keyword>
<dbReference type="InterPro" id="IPR045663">
    <property type="entry name" value="ORC3_ins"/>
</dbReference>
<dbReference type="Pfam" id="PF19675">
    <property type="entry name" value="ORC3_ins"/>
    <property type="match status" value="1"/>
</dbReference>
<name>A0A6M2CXY7_RHIMP</name>
<evidence type="ECO:0000256" key="3">
    <source>
        <dbReference type="ARBA" id="ARBA00026084"/>
    </source>
</evidence>
<reference evidence="7" key="1">
    <citation type="submission" date="2019-09" db="EMBL/GenBank/DDBJ databases">
        <title>Organ-specific transcriptomic study of the physiology of the cattle tick, Rhipicephalus microplus.</title>
        <authorList>
            <person name="Tirloni L."/>
            <person name="Braz G."/>
            <person name="Gandara A.C.P."/>
            <person name="Sabadin G.A."/>
            <person name="da Silva R.M."/>
            <person name="Guizzo M.G."/>
            <person name="Machado J.A."/>
            <person name="Costa E.P."/>
            <person name="Gomes H.F."/>
            <person name="Moraes J."/>
            <person name="Mota M.B.S."/>
            <person name="Mesquita R.D."/>
            <person name="Alvarenga P.H."/>
            <person name="Alves F."/>
            <person name="Seixas A."/>
            <person name="da Fonseca R.N."/>
            <person name="Fogaca A."/>
            <person name="Logullo C."/>
            <person name="Tanaka A."/>
            <person name="Daffre S."/>
            <person name="Termignoni C."/>
            <person name="Vaz I.S.Jr."/>
            <person name="Oliveira P.L."/>
            <person name="Ribeiro J.M."/>
        </authorList>
    </citation>
    <scope>NUCLEOTIDE SEQUENCE</scope>
    <source>
        <strain evidence="7">Porto Alegre</strain>
    </source>
</reference>
<feature type="domain" description="Origin recognition complex subunit 3 insertion" evidence="6">
    <location>
        <begin position="32"/>
        <end position="256"/>
    </location>
</feature>
<protein>
    <recommendedName>
        <fullName evidence="1">Origin recognition complex subunit 3</fullName>
    </recommendedName>
</protein>
<sequence length="378" mass="43249">MMKMAMFEHFYHNPSSLLSCRQEELKDVLQCMSQMDMNDVLSQPSYQRYLMEQKPSSEKTAKRICRLVNDLHSHHKNSLHLLHVLYVFAKKLPSCSLGNHFREAYMTFLQAPVSETEDFSKLVKLIRVMSIDELQKRIGDALLALESQTDQSKAPTNVADLKVHLEGYREKFKALTDDVPEAQDSSETPEPVVLDWGKLRSRSQFQEKLKNLTKTKRVSPFEALRDEFASFFADAFGDLKPPSSMPLHEVLYYNDAVALKQYFTPSPRTVLHAALTKPQTVLRCECCRNTGGCEVSASLPDLSISYKLHLEGGKLINLYDMMQSFKSVKCGETTLSAEEEKIVQAQFFRSIAELQFLGLVKPTQRKTDHVQRMTWGFC</sequence>
<dbReference type="OrthoDB" id="10265211at2759"/>
<evidence type="ECO:0000256" key="1">
    <source>
        <dbReference type="ARBA" id="ARBA00019085"/>
    </source>
</evidence>
<dbReference type="GO" id="GO:0005656">
    <property type="term" value="C:nuclear pre-replicative complex"/>
    <property type="evidence" value="ECO:0007669"/>
    <property type="project" value="TreeGrafter"/>
</dbReference>
<dbReference type="GO" id="GO:0005664">
    <property type="term" value="C:nuclear origin of replication recognition complex"/>
    <property type="evidence" value="ECO:0007669"/>
    <property type="project" value="InterPro"/>
</dbReference>
<dbReference type="PANTHER" id="PTHR12748">
    <property type="entry name" value="ORIGIN RECOGNITION COMPLEX SUBUNIT 3"/>
    <property type="match status" value="1"/>
</dbReference>
<dbReference type="GO" id="GO:0003688">
    <property type="term" value="F:DNA replication origin binding"/>
    <property type="evidence" value="ECO:0007669"/>
    <property type="project" value="TreeGrafter"/>
</dbReference>
<evidence type="ECO:0000256" key="2">
    <source>
        <dbReference type="ARBA" id="ARBA00022553"/>
    </source>
</evidence>
<organism evidence="7">
    <name type="scientific">Rhipicephalus microplus</name>
    <name type="common">Cattle tick</name>
    <name type="synonym">Boophilus microplus</name>
    <dbReference type="NCBI Taxonomy" id="6941"/>
    <lineage>
        <taxon>Eukaryota</taxon>
        <taxon>Metazoa</taxon>
        <taxon>Ecdysozoa</taxon>
        <taxon>Arthropoda</taxon>
        <taxon>Chelicerata</taxon>
        <taxon>Arachnida</taxon>
        <taxon>Acari</taxon>
        <taxon>Parasitiformes</taxon>
        <taxon>Ixodida</taxon>
        <taxon>Ixodoidea</taxon>
        <taxon>Ixodidae</taxon>
        <taxon>Rhipicephalinae</taxon>
        <taxon>Rhipicephalus</taxon>
        <taxon>Boophilus</taxon>
    </lineage>
</organism>
<dbReference type="CDD" id="cd20704">
    <property type="entry name" value="Orc3"/>
    <property type="match status" value="1"/>
</dbReference>
<dbReference type="InterPro" id="IPR020795">
    <property type="entry name" value="ORC3"/>
</dbReference>
<comment type="function">
    <text evidence="4">Component of the origin recognition complex (ORC) that binds origins of replication. DNA-binding is ATP-dependent. The specific DNA sequences that define origins of replication have not been identified yet. ORC is required to assemble the pre-replication complex necessary to initiate DNA replication. Binds histone H3 and H4 trimethylation marks H3K9me3, H3K27me3 and H4K20me3.</text>
</comment>
<evidence type="ECO:0000259" key="5">
    <source>
        <dbReference type="Pfam" id="PF18137"/>
    </source>
</evidence>
<dbReference type="InterPro" id="IPR040855">
    <property type="entry name" value="ORC_WH_C"/>
</dbReference>
<dbReference type="GO" id="GO:0031261">
    <property type="term" value="C:DNA replication preinitiation complex"/>
    <property type="evidence" value="ECO:0007669"/>
    <property type="project" value="TreeGrafter"/>
</dbReference>
<dbReference type="VEuPathDB" id="VectorBase:LOC119174432"/>
<feature type="domain" description="Origin recognition complex subunit 3 winged helix C-terminal" evidence="5">
    <location>
        <begin position="268"/>
        <end position="375"/>
    </location>
</feature>
<dbReference type="GO" id="GO:0006270">
    <property type="term" value="P:DNA replication initiation"/>
    <property type="evidence" value="ECO:0007669"/>
    <property type="project" value="TreeGrafter"/>
</dbReference>
<comment type="subunit">
    <text evidence="3">Component of ORC, a complex composed of at least 6 subunits: ORC1, ORC2, ORC3, ORC4, ORC5 and ORC6. ORC is regulated in a cell-cycle dependent manner. It is sequentially assembled at the exit from anaphase of mitosis and disassembled as cells enter S phase.</text>
</comment>
<dbReference type="Pfam" id="PF18137">
    <property type="entry name" value="WHD_ORC"/>
    <property type="match status" value="1"/>
</dbReference>
<dbReference type="AlphaFoldDB" id="A0A6M2CXY7"/>
<dbReference type="EMBL" id="GHWJ01005922">
    <property type="protein sequence ID" value="NOV38659.1"/>
    <property type="molecule type" value="Transcribed_RNA"/>
</dbReference>
<accession>A0A6M2CXY7</accession>
<proteinExistence type="predicted"/>